<reference evidence="2 3" key="1">
    <citation type="submission" date="2020-08" db="EMBL/GenBank/DDBJ databases">
        <title>Genomic Encyclopedia of Type Strains, Phase IV (KMG-V): Genome sequencing to study the core and pangenomes of soil and plant-associated prokaryotes.</title>
        <authorList>
            <person name="Whitman W."/>
        </authorList>
    </citation>
    <scope>NUCLEOTIDE SEQUENCE [LARGE SCALE GENOMIC DNA]</scope>
    <source>
        <strain evidence="2 3">SEMIA 492</strain>
    </source>
</reference>
<dbReference type="AlphaFoldDB" id="A0A7W6ZTA5"/>
<proteinExistence type="predicted"/>
<organism evidence="2 3">
    <name type="scientific">Rhizobium leucaenae</name>
    <dbReference type="NCBI Taxonomy" id="29450"/>
    <lineage>
        <taxon>Bacteria</taxon>
        <taxon>Pseudomonadati</taxon>
        <taxon>Pseudomonadota</taxon>
        <taxon>Alphaproteobacteria</taxon>
        <taxon>Hyphomicrobiales</taxon>
        <taxon>Rhizobiaceae</taxon>
        <taxon>Rhizobium/Agrobacterium group</taxon>
        <taxon>Rhizobium</taxon>
    </lineage>
</organism>
<comment type="caution">
    <text evidence="2">The sequence shown here is derived from an EMBL/GenBank/DDBJ whole genome shotgun (WGS) entry which is preliminary data.</text>
</comment>
<gene>
    <name evidence="2" type="ORF">GGE60_002460</name>
</gene>
<sequence>MKISLPPSVYLFDYYRLFLQLCVIAATAFVIYSMLFGFTW</sequence>
<keyword evidence="3" id="KW-1185">Reference proteome</keyword>
<accession>A0A7W6ZTA5</accession>
<evidence type="ECO:0000256" key="1">
    <source>
        <dbReference type="SAM" id="Phobius"/>
    </source>
</evidence>
<dbReference type="Proteomes" id="UP000543836">
    <property type="component" value="Unassembled WGS sequence"/>
</dbReference>
<feature type="transmembrane region" description="Helical" evidence="1">
    <location>
        <begin position="17"/>
        <end position="38"/>
    </location>
</feature>
<protein>
    <submittedName>
        <fullName evidence="2">Uncharacterized protein</fullName>
    </submittedName>
</protein>
<dbReference type="RefSeq" id="WP_280748850.1">
    <property type="nucleotide sequence ID" value="NZ_JACIIG010000005.1"/>
</dbReference>
<keyword evidence="1" id="KW-0812">Transmembrane</keyword>
<keyword evidence="1" id="KW-1133">Transmembrane helix</keyword>
<evidence type="ECO:0000313" key="2">
    <source>
        <dbReference type="EMBL" id="MBB4568344.1"/>
    </source>
</evidence>
<dbReference type="EMBL" id="JACIIG010000005">
    <property type="protein sequence ID" value="MBB4568344.1"/>
    <property type="molecule type" value="Genomic_DNA"/>
</dbReference>
<name>A0A7W6ZTA5_9HYPH</name>
<evidence type="ECO:0000313" key="3">
    <source>
        <dbReference type="Proteomes" id="UP000543836"/>
    </source>
</evidence>
<keyword evidence="1" id="KW-0472">Membrane</keyword>